<dbReference type="RefSeq" id="WP_200351807.1">
    <property type="nucleotide sequence ID" value="NZ_BAABHZ010000006.1"/>
</dbReference>
<name>A0A934R6I4_9BACT</name>
<accession>A0A934R6I4</accession>
<feature type="compositionally biased region" description="Basic and acidic residues" evidence="1">
    <location>
        <begin position="131"/>
        <end position="150"/>
    </location>
</feature>
<dbReference type="NCBIfam" id="NF042425">
    <property type="entry name" value="Amuc_1099_fam"/>
    <property type="match status" value="1"/>
</dbReference>
<dbReference type="Proteomes" id="UP000600139">
    <property type="component" value="Unassembled WGS sequence"/>
</dbReference>
<sequence length="351" mass="38467">MSWFSQNYEKAALGGAVAVALGLSYLGWSKLGGVEEEFGSELKGTGATSAAVKDADLIPKAKSSMQLDRTVGQGLAAGERPVDLFTGIPLFIASANPEVAIDPTNDQPIHPPIPNTWWIENRLDPGFADSPNRDPDQDGFSNKEEYEAKTDPNNAKSVPSLIAKLKYSRDESLKWVLRPTYGDNGSFPFNFFDSKGGVNKTGAADMIPPGGLFFTKGVMLNRFKLLGSEIRREMNPKTNVEMEITYVRIEDQRPNKKGTVYEYPAPLSEERMNEHAKYDRTAILSLEAVGYAGKEFKVEENTTFALPPDGPKKDYLAKVVTPESVTIEYTNAAGEKKSVQISKGGMPQITE</sequence>
<reference evidence="2" key="1">
    <citation type="submission" date="2021-01" db="EMBL/GenBank/DDBJ databases">
        <title>Modified the classification status of verrucomicrobia.</title>
        <authorList>
            <person name="Feng X."/>
        </authorList>
    </citation>
    <scope>NUCLEOTIDE SEQUENCE</scope>
    <source>
        <strain evidence="2">JCM 18052</strain>
    </source>
</reference>
<evidence type="ECO:0000313" key="2">
    <source>
        <dbReference type="EMBL" id="MBK1816883.1"/>
    </source>
</evidence>
<feature type="region of interest" description="Disordered" evidence="1">
    <location>
        <begin position="124"/>
        <end position="155"/>
    </location>
</feature>
<dbReference type="InterPro" id="IPR049974">
    <property type="entry name" value="Amuc_1099-like"/>
</dbReference>
<evidence type="ECO:0000256" key="1">
    <source>
        <dbReference type="SAM" id="MobiDB-lite"/>
    </source>
</evidence>
<dbReference type="AlphaFoldDB" id="A0A934R6I4"/>
<protein>
    <submittedName>
        <fullName evidence="2">Uncharacterized protein</fullName>
    </submittedName>
</protein>
<evidence type="ECO:0000313" key="3">
    <source>
        <dbReference type="Proteomes" id="UP000600139"/>
    </source>
</evidence>
<organism evidence="2 3">
    <name type="scientific">Luteolibacter yonseiensis</name>
    <dbReference type="NCBI Taxonomy" id="1144680"/>
    <lineage>
        <taxon>Bacteria</taxon>
        <taxon>Pseudomonadati</taxon>
        <taxon>Verrucomicrobiota</taxon>
        <taxon>Verrucomicrobiia</taxon>
        <taxon>Verrucomicrobiales</taxon>
        <taxon>Verrucomicrobiaceae</taxon>
        <taxon>Luteolibacter</taxon>
    </lineage>
</organism>
<gene>
    <name evidence="2" type="ORF">JIN84_14755</name>
</gene>
<keyword evidence="3" id="KW-1185">Reference proteome</keyword>
<dbReference type="EMBL" id="JAENIK010000011">
    <property type="protein sequence ID" value="MBK1816883.1"/>
    <property type="molecule type" value="Genomic_DNA"/>
</dbReference>
<proteinExistence type="predicted"/>
<comment type="caution">
    <text evidence="2">The sequence shown here is derived from an EMBL/GenBank/DDBJ whole genome shotgun (WGS) entry which is preliminary data.</text>
</comment>